<dbReference type="AlphaFoldDB" id="A0A0E4BJ90"/>
<dbReference type="EMBL" id="AP014685">
    <property type="protein sequence ID" value="BAR53471.1"/>
    <property type="molecule type" value="Genomic_DNA"/>
</dbReference>
<organism evidence="1 2">
    <name type="scientific">Bradyrhizobium diazoefficiens</name>
    <dbReference type="NCBI Taxonomy" id="1355477"/>
    <lineage>
        <taxon>Bacteria</taxon>
        <taxon>Pseudomonadati</taxon>
        <taxon>Pseudomonadota</taxon>
        <taxon>Alphaproteobacteria</taxon>
        <taxon>Hyphomicrobiales</taxon>
        <taxon>Nitrobacteraceae</taxon>
        <taxon>Bradyrhizobium</taxon>
    </lineage>
</organism>
<dbReference type="RefSeq" id="WP_060908067.1">
    <property type="nucleotide sequence ID" value="NZ_JAFCKD010000187.1"/>
</dbReference>
<evidence type="ECO:0000313" key="1">
    <source>
        <dbReference type="EMBL" id="BAR53471.1"/>
    </source>
</evidence>
<dbReference type="Proteomes" id="UP000063308">
    <property type="component" value="Chromosome"/>
</dbReference>
<accession>A0A0E4BJ90</accession>
<sequence>MAIQLIVAKVLRDELALRGIRSLTAEESEAIAARIFERITELELELAARDFNIPPSGGDGPT</sequence>
<reference evidence="1 2" key="1">
    <citation type="submission" date="2014-11" db="EMBL/GenBank/DDBJ databases">
        <title>Symbiosis island explosion on the genome of extra-slow-growing strains of soybean bradyrhizobia with massive insertion sequences.</title>
        <authorList>
            <person name="Iida T."/>
            <person name="Minamisawa K."/>
        </authorList>
    </citation>
    <scope>NUCLEOTIDE SEQUENCE [LARGE SCALE GENOMIC DNA]</scope>
    <source>
        <strain evidence="1 2">NK6</strain>
    </source>
</reference>
<gene>
    <name evidence="1" type="ORF">NK6_283</name>
</gene>
<protein>
    <submittedName>
        <fullName evidence="1">Uncharacterized protein</fullName>
    </submittedName>
</protein>
<proteinExistence type="predicted"/>
<evidence type="ECO:0000313" key="2">
    <source>
        <dbReference type="Proteomes" id="UP000063308"/>
    </source>
</evidence>
<name>A0A0E4BJ90_9BRAD</name>